<sequence length="72" mass="8219">MGTNSKLNILIVTPFALWMYIICISNIIMQELSGAPYVAGLITYVSAFIIFLLLLLVCFYRISEKWRTARSI</sequence>
<protein>
    <submittedName>
        <fullName evidence="1">Uncharacterized protein</fullName>
    </submittedName>
</protein>
<dbReference type="RefSeq" id="WP_007887927.1">
    <property type="nucleotide sequence ID" value="NZ_ACFY01000113.1"/>
</dbReference>
<evidence type="ECO:0000313" key="2">
    <source>
        <dbReference type="Proteomes" id="UP000003561"/>
    </source>
</evidence>
<reference evidence="1 2" key="2">
    <citation type="submission" date="2009-03" db="EMBL/GenBank/DDBJ databases">
        <title>Draft genome sequence of Roseburia inulinivorans (DSM 16841).</title>
        <authorList>
            <person name="Sudarsanam P."/>
            <person name="Ley R."/>
            <person name="Guruge J."/>
            <person name="Turnbaugh P.J."/>
            <person name="Mahowald M."/>
            <person name="Liep D."/>
            <person name="Gordon J."/>
        </authorList>
    </citation>
    <scope>NUCLEOTIDE SEQUENCE [LARGE SCALE GENOMIC DNA]</scope>
    <source>
        <strain evidence="1 2">DSM 16841</strain>
    </source>
</reference>
<dbReference type="Proteomes" id="UP000003561">
    <property type="component" value="Unassembled WGS sequence"/>
</dbReference>
<evidence type="ECO:0000313" key="1">
    <source>
        <dbReference type="EMBL" id="EEG93217.1"/>
    </source>
</evidence>
<dbReference type="EMBL" id="ACFY01000113">
    <property type="protein sequence ID" value="EEG93217.1"/>
    <property type="molecule type" value="Genomic_DNA"/>
</dbReference>
<reference evidence="1 2" key="1">
    <citation type="submission" date="2009-02" db="EMBL/GenBank/DDBJ databases">
        <authorList>
            <person name="Fulton L."/>
            <person name="Clifton S."/>
            <person name="Fulton B."/>
            <person name="Xu J."/>
            <person name="Minx P."/>
            <person name="Pepin K.H."/>
            <person name="Johnson M."/>
            <person name="Bhonagiri V."/>
            <person name="Nash W.E."/>
            <person name="Mardis E.R."/>
            <person name="Wilson R.K."/>
        </authorList>
    </citation>
    <scope>NUCLEOTIDE SEQUENCE [LARGE SCALE GENOMIC DNA]</scope>
    <source>
        <strain evidence="1 2">DSM 16841</strain>
    </source>
</reference>
<organism evidence="1 2">
    <name type="scientific">Roseburia inulinivorans DSM 16841</name>
    <dbReference type="NCBI Taxonomy" id="622312"/>
    <lineage>
        <taxon>Bacteria</taxon>
        <taxon>Bacillati</taxon>
        <taxon>Bacillota</taxon>
        <taxon>Clostridia</taxon>
        <taxon>Lachnospirales</taxon>
        <taxon>Lachnospiraceae</taxon>
        <taxon>Roseburia</taxon>
    </lineage>
</organism>
<name>C0FW53_9FIRM</name>
<proteinExistence type="predicted"/>
<comment type="caution">
    <text evidence="1">The sequence shown here is derived from an EMBL/GenBank/DDBJ whole genome shotgun (WGS) entry which is preliminary data.</text>
</comment>
<dbReference type="AlphaFoldDB" id="C0FW53"/>
<gene>
    <name evidence="1" type="ORF">ROSEINA2194_02979</name>
</gene>
<accession>C0FW53</accession>